<dbReference type="OrthoDB" id="3171075at2"/>
<evidence type="ECO:0000313" key="3">
    <source>
        <dbReference type="Proteomes" id="UP000070675"/>
    </source>
</evidence>
<dbReference type="AlphaFoldDB" id="A0A133XV60"/>
<name>A0A133XV60_9ACTN</name>
<reference evidence="3" key="1">
    <citation type="submission" date="2016-01" db="EMBL/GenBank/DDBJ databases">
        <authorList>
            <person name="Mitreva M."/>
            <person name="Pepin K.H."/>
            <person name="Mihindukulasuriya K.A."/>
            <person name="Fulton R."/>
            <person name="Fronick C."/>
            <person name="O'Laughlin M."/>
            <person name="Miner T."/>
            <person name="Herter B."/>
            <person name="Rosa B.A."/>
            <person name="Cordes M."/>
            <person name="Tomlinson C."/>
            <person name="Wollam A."/>
            <person name="Palsikar V.B."/>
            <person name="Mardis E.R."/>
            <person name="Wilson R.K."/>
        </authorList>
    </citation>
    <scope>NUCLEOTIDE SEQUENCE [LARGE SCALE GENOMIC DNA]</scope>
    <source>
        <strain evidence="3">DNF00019</strain>
    </source>
</reference>
<accession>A0A133XV60</accession>
<proteinExistence type="predicted"/>
<protein>
    <recommendedName>
        <fullName evidence="4">Nucleoid-associated protein</fullName>
    </recommendedName>
</protein>
<dbReference type="EMBL" id="LSCR01000011">
    <property type="protein sequence ID" value="KXB34828.1"/>
    <property type="molecule type" value="Genomic_DNA"/>
</dbReference>
<organism evidence="2 3">
    <name type="scientific">Atopobium deltae</name>
    <dbReference type="NCBI Taxonomy" id="1393034"/>
    <lineage>
        <taxon>Bacteria</taxon>
        <taxon>Bacillati</taxon>
        <taxon>Actinomycetota</taxon>
        <taxon>Coriobacteriia</taxon>
        <taxon>Coriobacteriales</taxon>
        <taxon>Atopobiaceae</taxon>
        <taxon>Atopobium</taxon>
    </lineage>
</organism>
<evidence type="ECO:0000256" key="1">
    <source>
        <dbReference type="SAM" id="MobiDB-lite"/>
    </source>
</evidence>
<dbReference type="PATRIC" id="fig|1393034.3.peg.698"/>
<dbReference type="InterPro" id="IPR007358">
    <property type="entry name" value="Nucleoid_associated_NdpA"/>
</dbReference>
<gene>
    <name evidence="2" type="ORF">HMPREF3192_00723</name>
</gene>
<evidence type="ECO:0008006" key="4">
    <source>
        <dbReference type="Google" id="ProtNLM"/>
    </source>
</evidence>
<keyword evidence="3" id="KW-1185">Reference proteome</keyword>
<dbReference type="STRING" id="1393034.HMPREF3192_00723"/>
<dbReference type="Proteomes" id="UP000070675">
    <property type="component" value="Unassembled WGS sequence"/>
</dbReference>
<comment type="caution">
    <text evidence="2">The sequence shown here is derived from an EMBL/GenBank/DDBJ whole genome shotgun (WGS) entry which is preliminary data.</text>
</comment>
<dbReference type="GO" id="GO:0009295">
    <property type="term" value="C:nucleoid"/>
    <property type="evidence" value="ECO:0007669"/>
    <property type="project" value="InterPro"/>
</dbReference>
<dbReference type="RefSeq" id="WP_066305261.1">
    <property type="nucleotide sequence ID" value="NZ_KQ959491.1"/>
</dbReference>
<evidence type="ECO:0000313" key="2">
    <source>
        <dbReference type="EMBL" id="KXB34828.1"/>
    </source>
</evidence>
<sequence>MLRINHAVLHGFELEIGQCDLSQREMDLSVKQTKSYVTKSVRHILNNASSNHGSFLEGSAFCEELGAYFAGTQSFLDISCYVADVLYDALRKSEDLDSCDLLVVDFIDTAPKRSSVGSQEAGGAGAGDSAGPSIDAAPDADVDYDDPGARGLALLLLPRKRAFVHDVRCEAGQAYNDIVRHDSTLPNPSQKIDTYVVIMADDMSIDFHDVSRTVMGKKTNIVPDLLLSCTRMASHKEVVDSVTRLAEEVAQDFGMSSALAAAKAKSYVIDVASGADSLAPERLGDAVFADENPEAAAKYRQELAQQDLPCKVSVGKSAAKRLAKSHRIRTDTGIEISFPSSYAASSDFISFERGENGKIVIAIKNVNSIENR</sequence>
<dbReference type="Pfam" id="PF04245">
    <property type="entry name" value="NA37"/>
    <property type="match status" value="1"/>
</dbReference>
<feature type="region of interest" description="Disordered" evidence="1">
    <location>
        <begin position="114"/>
        <end position="141"/>
    </location>
</feature>